<evidence type="ECO:0000313" key="3">
    <source>
        <dbReference type="Proteomes" id="UP000612055"/>
    </source>
</evidence>
<dbReference type="EMBL" id="JAEHOE010000059">
    <property type="protein sequence ID" value="KAG2490746.1"/>
    <property type="molecule type" value="Genomic_DNA"/>
</dbReference>
<name>A0A835XYH4_9CHLO</name>
<evidence type="ECO:0000313" key="2">
    <source>
        <dbReference type="EMBL" id="KAG2490746.1"/>
    </source>
</evidence>
<accession>A0A835XYH4</accession>
<evidence type="ECO:0000256" key="1">
    <source>
        <dbReference type="SAM" id="MobiDB-lite"/>
    </source>
</evidence>
<sequence>MICSLLQSSVSAPCPVSNCAASAAPASAGPYGTYPSLPPPPPRTLSTVPLHPSVPEDAQRSGFVLSPSGRLFLPGRMQVTPALNGSGFVTQCTLNVTFYEVHPDSGEVVRALTDTHVVDALVGVLFDARQGHQASCTAGLGAAAVDEAGGWLYYPVVAVLSGPTRYDPYGGMDTRSYQATLRVRRMGLDGTPGSGSTVLQQDVTNSSSPFSNVGLPPSVALSGPADAAPAAPAFLLLIPRMTGKYWGNGYSGSFLALDLFGSGIVRARPVGLGVISAAWAVDQSTGSGTSKYDIYLLYLDLSNIDACNELAKSSAFQQTPFYVESYGSCYSWWVARDKGAVSAAAIATWPVVTLTSGWSGAGADLPSKAAAPPGVDVEVIPFTLTTPTWPLATVAAGGSKVFLSDPFRCQILEIDPATGAAKVAAGYEGGAGGNGGGGCTRPMCSIFPTDGPATGNRPIATPGRMSADASGALVFFDETTKRLRRLSPA</sequence>
<reference evidence="2" key="1">
    <citation type="journal article" date="2020" name="bioRxiv">
        <title>Comparative genomics of Chlamydomonas.</title>
        <authorList>
            <person name="Craig R.J."/>
            <person name="Hasan A.R."/>
            <person name="Ness R.W."/>
            <person name="Keightley P.D."/>
        </authorList>
    </citation>
    <scope>NUCLEOTIDE SEQUENCE</scope>
    <source>
        <strain evidence="2">CCAP 11/70</strain>
    </source>
</reference>
<keyword evidence="3" id="KW-1185">Reference proteome</keyword>
<comment type="caution">
    <text evidence="2">The sequence shown here is derived from an EMBL/GenBank/DDBJ whole genome shotgun (WGS) entry which is preliminary data.</text>
</comment>
<protein>
    <submittedName>
        <fullName evidence="2">Uncharacterized protein</fullName>
    </submittedName>
</protein>
<dbReference type="AlphaFoldDB" id="A0A835XYH4"/>
<dbReference type="Proteomes" id="UP000612055">
    <property type="component" value="Unassembled WGS sequence"/>
</dbReference>
<gene>
    <name evidence="2" type="ORF">HYH03_010901</name>
</gene>
<organism evidence="2 3">
    <name type="scientific">Edaphochlamys debaryana</name>
    <dbReference type="NCBI Taxonomy" id="47281"/>
    <lineage>
        <taxon>Eukaryota</taxon>
        <taxon>Viridiplantae</taxon>
        <taxon>Chlorophyta</taxon>
        <taxon>core chlorophytes</taxon>
        <taxon>Chlorophyceae</taxon>
        <taxon>CS clade</taxon>
        <taxon>Chlamydomonadales</taxon>
        <taxon>Chlamydomonadales incertae sedis</taxon>
        <taxon>Edaphochlamys</taxon>
    </lineage>
</organism>
<proteinExistence type="predicted"/>
<feature type="region of interest" description="Disordered" evidence="1">
    <location>
        <begin position="33"/>
        <end position="52"/>
    </location>
</feature>